<sequence length="140" mass="15653">MLIIGNKDHKKLIVIIGTIRVPLVILVIQPRLQHQCRIQATIVGEQTTTLPTGSLNPVTLVRIRRTTIGPPGRILLTKGGANQQQVLLVLQNDNVDWRTTFASIVEQEVILDQAETIKVVVMLQDQTTIDLTTTLRLRHL</sequence>
<accession>A0AAV4ZXH5</accession>
<dbReference type="Proteomes" id="UP001050691">
    <property type="component" value="Unassembled WGS sequence"/>
</dbReference>
<feature type="transmembrane region" description="Helical" evidence="1">
    <location>
        <begin position="12"/>
        <end position="32"/>
    </location>
</feature>
<keyword evidence="1" id="KW-0472">Membrane</keyword>
<dbReference type="AlphaFoldDB" id="A0AAV4ZXH5"/>
<keyword evidence="1" id="KW-1133">Transmembrane helix</keyword>
<dbReference type="EMBL" id="BPWL01000001">
    <property type="protein sequence ID" value="GJJ06797.1"/>
    <property type="molecule type" value="Genomic_DNA"/>
</dbReference>
<reference evidence="2" key="1">
    <citation type="submission" date="2021-10" db="EMBL/GenBank/DDBJ databases">
        <title>De novo Genome Assembly of Clathrus columnatus (Basidiomycota, Fungi) Using Illumina and Nanopore Sequence Data.</title>
        <authorList>
            <person name="Ogiso-Tanaka E."/>
            <person name="Itagaki H."/>
            <person name="Hosoya T."/>
            <person name="Hosaka K."/>
        </authorList>
    </citation>
    <scope>NUCLEOTIDE SEQUENCE</scope>
    <source>
        <strain evidence="2">MO-923</strain>
    </source>
</reference>
<organism evidence="2 3">
    <name type="scientific">Clathrus columnatus</name>
    <dbReference type="NCBI Taxonomy" id="1419009"/>
    <lineage>
        <taxon>Eukaryota</taxon>
        <taxon>Fungi</taxon>
        <taxon>Dikarya</taxon>
        <taxon>Basidiomycota</taxon>
        <taxon>Agaricomycotina</taxon>
        <taxon>Agaricomycetes</taxon>
        <taxon>Phallomycetidae</taxon>
        <taxon>Phallales</taxon>
        <taxon>Clathraceae</taxon>
        <taxon>Clathrus</taxon>
    </lineage>
</organism>
<evidence type="ECO:0000313" key="2">
    <source>
        <dbReference type="EMBL" id="GJJ06797.1"/>
    </source>
</evidence>
<proteinExistence type="predicted"/>
<keyword evidence="1" id="KW-0812">Transmembrane</keyword>
<evidence type="ECO:0000313" key="3">
    <source>
        <dbReference type="Proteomes" id="UP001050691"/>
    </source>
</evidence>
<protein>
    <submittedName>
        <fullName evidence="2">Uncharacterized protein</fullName>
    </submittedName>
</protein>
<name>A0AAV4ZXH5_9AGAM</name>
<comment type="caution">
    <text evidence="2">The sequence shown here is derived from an EMBL/GenBank/DDBJ whole genome shotgun (WGS) entry which is preliminary data.</text>
</comment>
<keyword evidence="3" id="KW-1185">Reference proteome</keyword>
<gene>
    <name evidence="2" type="ORF">Clacol_000993</name>
</gene>
<evidence type="ECO:0000256" key="1">
    <source>
        <dbReference type="SAM" id="Phobius"/>
    </source>
</evidence>